<dbReference type="EMBL" id="QQZY01000001">
    <property type="protein sequence ID" value="RDI75874.1"/>
    <property type="molecule type" value="Genomic_DNA"/>
</dbReference>
<protein>
    <submittedName>
        <fullName evidence="1">Uncharacterized protein</fullName>
    </submittedName>
</protein>
<organism evidence="1 2">
    <name type="scientific">Gaiella occulta</name>
    <dbReference type="NCBI Taxonomy" id="1002870"/>
    <lineage>
        <taxon>Bacteria</taxon>
        <taxon>Bacillati</taxon>
        <taxon>Actinomycetota</taxon>
        <taxon>Thermoleophilia</taxon>
        <taxon>Gaiellales</taxon>
        <taxon>Gaiellaceae</taxon>
        <taxon>Gaiella</taxon>
    </lineage>
</organism>
<evidence type="ECO:0000313" key="1">
    <source>
        <dbReference type="EMBL" id="RDI75874.1"/>
    </source>
</evidence>
<dbReference type="RefSeq" id="WP_147281147.1">
    <property type="nucleotide sequence ID" value="NZ_QQZY01000001.1"/>
</dbReference>
<accession>A0A7M2Z208</accession>
<gene>
    <name evidence="1" type="ORF">Gocc_0293</name>
</gene>
<dbReference type="Proteomes" id="UP000254134">
    <property type="component" value="Unassembled WGS sequence"/>
</dbReference>
<name>A0A7M2Z208_9ACTN</name>
<dbReference type="OrthoDB" id="3254248at2"/>
<keyword evidence="2" id="KW-1185">Reference proteome</keyword>
<reference evidence="2" key="2">
    <citation type="journal article" date="2019" name="MicrobiologyOpen">
        <title>High-quality draft genome sequence of Gaiella occulta isolated from a 150 meter deep mineral water borehole and comparison with the genome sequences of other deep-branching lineages of the phylum Actinobacteria.</title>
        <authorList>
            <person name="Severino R."/>
            <person name="Froufe H.J.C."/>
            <person name="Barroso C."/>
            <person name="Albuquerque L."/>
            <person name="Lobo-da-Cunha A."/>
            <person name="da Costa M.S."/>
            <person name="Egas C."/>
        </authorList>
    </citation>
    <scope>NUCLEOTIDE SEQUENCE [LARGE SCALE GENOMIC DNA]</scope>
    <source>
        <strain evidence="2">F2-233</strain>
    </source>
</reference>
<proteinExistence type="predicted"/>
<dbReference type="SUPFAM" id="SSF57889">
    <property type="entry name" value="Cysteine-rich domain"/>
    <property type="match status" value="1"/>
</dbReference>
<evidence type="ECO:0000313" key="2">
    <source>
        <dbReference type="Proteomes" id="UP000254134"/>
    </source>
</evidence>
<comment type="caution">
    <text evidence="1">The sequence shown here is derived from an EMBL/GenBank/DDBJ whole genome shotgun (WGS) entry which is preliminary data.</text>
</comment>
<dbReference type="AlphaFoldDB" id="A0A7M2Z208"/>
<reference evidence="1 2" key="1">
    <citation type="submission" date="2018-07" db="EMBL/GenBank/DDBJ databases">
        <title>High-quality-draft genome sequence of Gaiella occulta.</title>
        <authorList>
            <person name="Severino R."/>
            <person name="Froufe H.J.C."/>
            <person name="Rainey F.A."/>
            <person name="Barroso C."/>
            <person name="Albuquerque L."/>
            <person name="Lobo-Da-Cunha A."/>
            <person name="Da Costa M.S."/>
            <person name="Egas C."/>
        </authorList>
    </citation>
    <scope>NUCLEOTIDE SEQUENCE [LARGE SCALE GENOMIC DNA]</scope>
    <source>
        <strain evidence="1 2">F2-233</strain>
    </source>
</reference>
<sequence length="72" mass="7384">MNVTPLARTLDHELVALVRGVSLECPVCGEFVMHLPAGGIFCPECGSGLCVEATAEPAPRTITGTASASGDR</sequence>
<dbReference type="InterPro" id="IPR046349">
    <property type="entry name" value="C1-like_sf"/>
</dbReference>